<evidence type="ECO:0000313" key="2">
    <source>
        <dbReference type="EMBL" id="KPL81153.1"/>
    </source>
</evidence>
<dbReference type="AlphaFoldDB" id="A0A0P6Y6U3"/>
<organism evidence="2 3">
    <name type="scientific">Herpetosiphon geysericola</name>
    <dbReference type="NCBI Taxonomy" id="70996"/>
    <lineage>
        <taxon>Bacteria</taxon>
        <taxon>Bacillati</taxon>
        <taxon>Chloroflexota</taxon>
        <taxon>Chloroflexia</taxon>
        <taxon>Herpetosiphonales</taxon>
        <taxon>Herpetosiphonaceae</taxon>
        <taxon>Herpetosiphon</taxon>
    </lineage>
</organism>
<protein>
    <submittedName>
        <fullName evidence="2">Acetyltransferase</fullName>
    </submittedName>
</protein>
<proteinExistence type="predicted"/>
<dbReference type="PROSITE" id="PS51186">
    <property type="entry name" value="GNAT"/>
    <property type="match status" value="1"/>
</dbReference>
<dbReference type="Pfam" id="PF13302">
    <property type="entry name" value="Acetyltransf_3"/>
    <property type="match status" value="1"/>
</dbReference>
<dbReference type="InterPro" id="IPR000182">
    <property type="entry name" value="GNAT_dom"/>
</dbReference>
<dbReference type="PANTHER" id="PTHR43328:SF1">
    <property type="entry name" value="N-ACETYLTRANSFERASE DOMAIN-CONTAINING PROTEIN"/>
    <property type="match status" value="1"/>
</dbReference>
<feature type="domain" description="N-acetyltransferase" evidence="1">
    <location>
        <begin position="4"/>
        <end position="157"/>
    </location>
</feature>
<sequence length="157" mass="17742">MPELYLRPLEEADLASFFAQQQDPVAIHMAAFTAKDPSDYAAFHAHWQKIMADSSIIKRAIIWDNQLIGQIAQFEQFGEPEVTYWLDRHFWGQGLASQALHLLLNEIKLRPLFARVAQDNHGSLKVLTKAGFQIIGEDSGFANGRGCDVAEYVLRLD</sequence>
<dbReference type="GO" id="GO:0016747">
    <property type="term" value="F:acyltransferase activity, transferring groups other than amino-acyl groups"/>
    <property type="evidence" value="ECO:0007669"/>
    <property type="project" value="InterPro"/>
</dbReference>
<gene>
    <name evidence="2" type="ORF">SE18_20855</name>
</gene>
<accession>A0A0P6Y6U3</accession>
<dbReference type="Proteomes" id="UP000050277">
    <property type="component" value="Unassembled WGS sequence"/>
</dbReference>
<dbReference type="EMBL" id="LGKP01000035">
    <property type="protein sequence ID" value="KPL81153.1"/>
    <property type="molecule type" value="Genomic_DNA"/>
</dbReference>
<dbReference type="SUPFAM" id="SSF55729">
    <property type="entry name" value="Acyl-CoA N-acyltransferases (Nat)"/>
    <property type="match status" value="1"/>
</dbReference>
<dbReference type="PANTHER" id="PTHR43328">
    <property type="entry name" value="ACETYLTRANSFERASE-RELATED"/>
    <property type="match status" value="1"/>
</dbReference>
<dbReference type="OrthoDB" id="275901at2"/>
<comment type="caution">
    <text evidence="2">The sequence shown here is derived from an EMBL/GenBank/DDBJ whole genome shotgun (WGS) entry which is preliminary data.</text>
</comment>
<keyword evidence="3" id="KW-1185">Reference proteome</keyword>
<dbReference type="InterPro" id="IPR016181">
    <property type="entry name" value="Acyl_CoA_acyltransferase"/>
</dbReference>
<evidence type="ECO:0000313" key="3">
    <source>
        <dbReference type="Proteomes" id="UP000050277"/>
    </source>
</evidence>
<name>A0A0P6Y6U3_9CHLR</name>
<keyword evidence="2" id="KW-0808">Transferase</keyword>
<dbReference type="RefSeq" id="WP_054536402.1">
    <property type="nucleotide sequence ID" value="NZ_LGKP01000035.1"/>
</dbReference>
<dbReference type="STRING" id="70996.SE18_20855"/>
<evidence type="ECO:0000259" key="1">
    <source>
        <dbReference type="PROSITE" id="PS51186"/>
    </source>
</evidence>
<reference evidence="2 3" key="1">
    <citation type="submission" date="2015-07" db="EMBL/GenBank/DDBJ databases">
        <title>Whole genome sequence of Herpetosiphon geysericola DSM 7119.</title>
        <authorList>
            <person name="Hemp J."/>
            <person name="Ward L.M."/>
            <person name="Pace L.A."/>
            <person name="Fischer W.W."/>
        </authorList>
    </citation>
    <scope>NUCLEOTIDE SEQUENCE [LARGE SCALE GENOMIC DNA]</scope>
    <source>
        <strain evidence="2 3">DSM 7119</strain>
    </source>
</reference>
<dbReference type="Gene3D" id="3.40.630.30">
    <property type="match status" value="1"/>
</dbReference>